<feature type="domain" description="Protein UNC80 C-terminal" evidence="2">
    <location>
        <begin position="4"/>
        <end position="442"/>
    </location>
</feature>
<dbReference type="GO" id="GO:0034703">
    <property type="term" value="C:cation channel complex"/>
    <property type="evidence" value="ECO:0007669"/>
    <property type="project" value="TreeGrafter"/>
</dbReference>
<feature type="compositionally biased region" description="Polar residues" evidence="1">
    <location>
        <begin position="623"/>
        <end position="632"/>
    </location>
</feature>
<feature type="compositionally biased region" description="Polar residues" evidence="1">
    <location>
        <begin position="516"/>
        <end position="530"/>
    </location>
</feature>
<dbReference type="VEuPathDB" id="VectorBase:ASTEI11148"/>
<sequence length="812" mass="88314">MLNESVDDSETIREYRRPRDVLLSVVGEFIIQASTRLAELARKQGEPKPMELLDVKCHVRLAEIAHSLLKVSPYDRESMACRGLQRYMQCIFPRAEWADDHGMKPTLVTILRRLDKVFLKISKKSSVRRNTNWEAAAGLLKGVSEAIIRYPHILHWREMKALLTNVQNLIVNEPGNFPEGVSGAGAALMSKSPPAFFCSNVVRLVALQVVSPIDSVSHGLEQICGGSTDFPSQEKAESFLMHLLMPLCLKVCSGRGIFDVGELKQSDISFLVTAVLNAMSPVAGRTTQMGMQTNRTGADLRAGSLTFTGSRDAKRPSKISSSLYQATFLALRVLCICFETRLSNEWPRIARVMRDLGRRNEAAPELWSFLEFVVTQRTPLYIVLMPFIMHKISQPPIGDHERHMQFLIRERMRGTQPTGGTKSRGAILLELSRELRELREELETRRYGNRDLSTETSKRDIPNMPPAPEQQPVRHQQRPSLISMLTGVQPPGGFPGSLQQQQQQQQQQADARSGTGICTSSDTLSQQTLQAPKGESLSSSTTTTTNNRDAGLIGDTQSADLTLTSGILAEAGSVDLQATPIGRESVAGIGGSIPHLSHSVSLQASGGKAQPPRLRFVSSVEFKTSSGETSTTPLSPDSLADDSSGENHNKHRLQRSRAQSRKTFRNRRGMRANNFNETSYIPTVAGGAGLSMGVGPAPVNPGAGAGVGSAVPPAMVGSVIPGPGGPPVMPPIVNEPPYVEPLNRTIATLGDLSWDSVSQTSSTSGYRDNYSLQTGLFSPDGSLSGNAGMGGRSSSQHSLLMLFETQDEDTLI</sequence>
<dbReference type="PANTHER" id="PTHR31781">
    <property type="entry name" value="UNC80"/>
    <property type="match status" value="1"/>
</dbReference>
<accession>A0A182YRR2</accession>
<protein>
    <recommendedName>
        <fullName evidence="2">Protein UNC80 C-terminal domain-containing protein</fullName>
    </recommendedName>
</protein>
<evidence type="ECO:0000313" key="3">
    <source>
        <dbReference type="EnsemblMetazoa" id="ASTEI11148-PA"/>
    </source>
</evidence>
<keyword evidence="4" id="KW-1185">Reference proteome</keyword>
<dbReference type="InterPro" id="IPR046460">
    <property type="entry name" value="UNC80_C"/>
</dbReference>
<evidence type="ECO:0000313" key="4">
    <source>
        <dbReference type="Proteomes" id="UP000076408"/>
    </source>
</evidence>
<dbReference type="GO" id="GO:0055080">
    <property type="term" value="P:monoatomic cation homeostasis"/>
    <property type="evidence" value="ECO:0007669"/>
    <property type="project" value="TreeGrafter"/>
</dbReference>
<dbReference type="AlphaFoldDB" id="A0A182YRR2"/>
<dbReference type="STRING" id="30069.A0A182YRR2"/>
<reference evidence="4" key="1">
    <citation type="journal article" date="2014" name="Genome Biol.">
        <title>Genome analysis of a major urban malaria vector mosquito, Anopheles stephensi.</title>
        <authorList>
            <person name="Jiang X."/>
            <person name="Peery A."/>
            <person name="Hall A.B."/>
            <person name="Sharma A."/>
            <person name="Chen X.G."/>
            <person name="Waterhouse R.M."/>
            <person name="Komissarov A."/>
            <person name="Riehle M.M."/>
            <person name="Shouche Y."/>
            <person name="Sharakhova M.V."/>
            <person name="Lawson D."/>
            <person name="Pakpour N."/>
            <person name="Arensburger P."/>
            <person name="Davidson V.L."/>
            <person name="Eiglmeier K."/>
            <person name="Emrich S."/>
            <person name="George P."/>
            <person name="Kennedy R.C."/>
            <person name="Mane S.P."/>
            <person name="Maslen G."/>
            <person name="Oringanje C."/>
            <person name="Qi Y."/>
            <person name="Settlage R."/>
            <person name="Tojo M."/>
            <person name="Tubio J.M."/>
            <person name="Unger M.F."/>
            <person name="Wang B."/>
            <person name="Vernick K.D."/>
            <person name="Ribeiro J.M."/>
            <person name="James A.A."/>
            <person name="Michel K."/>
            <person name="Riehle M.A."/>
            <person name="Luckhart S."/>
            <person name="Sharakhov I.V."/>
            <person name="Tu Z."/>
        </authorList>
    </citation>
    <scope>NUCLEOTIDE SEQUENCE [LARGE SCALE GENOMIC DNA]</scope>
    <source>
        <strain evidence="4">Indian</strain>
    </source>
</reference>
<proteinExistence type="predicted"/>
<dbReference type="Proteomes" id="UP000076408">
    <property type="component" value="Unassembled WGS sequence"/>
</dbReference>
<feature type="compositionally biased region" description="Low complexity" evidence="1">
    <location>
        <begin position="499"/>
        <end position="508"/>
    </location>
</feature>
<feature type="compositionally biased region" description="Basic residues" evidence="1">
    <location>
        <begin position="649"/>
        <end position="670"/>
    </location>
</feature>
<feature type="compositionally biased region" description="Basic and acidic residues" evidence="1">
    <location>
        <begin position="446"/>
        <end position="461"/>
    </location>
</feature>
<dbReference type="PANTHER" id="PTHR31781:SF1">
    <property type="entry name" value="PROTEIN UNC-80 HOMOLOG"/>
    <property type="match status" value="1"/>
</dbReference>
<feature type="region of interest" description="Disordered" evidence="1">
    <location>
        <begin position="446"/>
        <end position="553"/>
    </location>
</feature>
<dbReference type="EnsemblMetazoa" id="ASTEI11148-RA">
    <property type="protein sequence ID" value="ASTEI11148-PA"/>
    <property type="gene ID" value="ASTEI11148"/>
</dbReference>
<evidence type="ECO:0000256" key="1">
    <source>
        <dbReference type="SAM" id="MobiDB-lite"/>
    </source>
</evidence>
<organism evidence="3 4">
    <name type="scientific">Anopheles stephensi</name>
    <name type="common">Indo-Pakistan malaria mosquito</name>
    <dbReference type="NCBI Taxonomy" id="30069"/>
    <lineage>
        <taxon>Eukaryota</taxon>
        <taxon>Metazoa</taxon>
        <taxon>Ecdysozoa</taxon>
        <taxon>Arthropoda</taxon>
        <taxon>Hexapoda</taxon>
        <taxon>Insecta</taxon>
        <taxon>Pterygota</taxon>
        <taxon>Neoptera</taxon>
        <taxon>Endopterygota</taxon>
        <taxon>Diptera</taxon>
        <taxon>Nematocera</taxon>
        <taxon>Culicoidea</taxon>
        <taxon>Culicidae</taxon>
        <taxon>Anophelinae</taxon>
        <taxon>Anopheles</taxon>
    </lineage>
</organism>
<dbReference type="GO" id="GO:0030424">
    <property type="term" value="C:axon"/>
    <property type="evidence" value="ECO:0007669"/>
    <property type="project" value="TreeGrafter"/>
</dbReference>
<reference evidence="3" key="2">
    <citation type="submission" date="2020-05" db="UniProtKB">
        <authorList>
            <consortium name="EnsemblMetazoa"/>
        </authorList>
    </citation>
    <scope>IDENTIFICATION</scope>
    <source>
        <strain evidence="3">Indian</strain>
    </source>
</reference>
<name>A0A182YRR2_ANOST</name>
<dbReference type="GO" id="GO:0005261">
    <property type="term" value="F:monoatomic cation channel activity"/>
    <property type="evidence" value="ECO:0007669"/>
    <property type="project" value="TreeGrafter"/>
</dbReference>
<dbReference type="Pfam" id="PF20262">
    <property type="entry name" value="UNC80_C"/>
    <property type="match status" value="1"/>
</dbReference>
<evidence type="ECO:0000259" key="2">
    <source>
        <dbReference type="Pfam" id="PF20262"/>
    </source>
</evidence>
<dbReference type="VEuPathDB" id="VectorBase:ASTEI20_034630"/>
<dbReference type="VEuPathDB" id="VectorBase:ASTE000185"/>
<feature type="region of interest" description="Disordered" evidence="1">
    <location>
        <begin position="623"/>
        <end position="673"/>
    </location>
</feature>